<keyword evidence="3" id="KW-1185">Reference proteome</keyword>
<dbReference type="RefSeq" id="WP_317021849.1">
    <property type="nucleotide sequence ID" value="NZ_CP136513.1"/>
</dbReference>
<dbReference type="Proteomes" id="UP001302652">
    <property type="component" value="Chromosome 1"/>
</dbReference>
<evidence type="ECO:0000313" key="3">
    <source>
        <dbReference type="Proteomes" id="UP001302652"/>
    </source>
</evidence>
<keyword evidence="1" id="KW-0472">Membrane</keyword>
<keyword evidence="1" id="KW-0812">Transmembrane</keyword>
<evidence type="ECO:0000313" key="2">
    <source>
        <dbReference type="EMBL" id="WOD19827.1"/>
    </source>
</evidence>
<sequence length="52" mass="5918">MAQTQVKLSLTFAWWLKPYIYVLAICAVLARARPDADKLAAIVKRAMRVTVR</sequence>
<organism evidence="2 3">
    <name type="scientific">Paraburkholderia kirstenboschensis</name>
    <dbReference type="NCBI Taxonomy" id="1245436"/>
    <lineage>
        <taxon>Bacteria</taxon>
        <taxon>Pseudomonadati</taxon>
        <taxon>Pseudomonadota</taxon>
        <taxon>Betaproteobacteria</taxon>
        <taxon>Burkholderiales</taxon>
        <taxon>Burkholderiaceae</taxon>
        <taxon>Paraburkholderia</taxon>
    </lineage>
</organism>
<reference evidence="2 3" key="1">
    <citation type="submission" date="2023-10" db="EMBL/GenBank/DDBJ databases">
        <title>Surface-active antibiotics is a multifunctional adaptation for post-fire microbes.</title>
        <authorList>
            <person name="Liu M.D."/>
            <person name="Du Y."/>
            <person name="Koupaei S.K."/>
            <person name="Kim N.R."/>
            <person name="Zhang W."/>
            <person name="Traxler M.F."/>
        </authorList>
    </citation>
    <scope>NUCLEOTIDE SEQUENCE [LARGE SCALE GENOMIC DNA]</scope>
    <source>
        <strain evidence="2 3">F3</strain>
    </source>
</reference>
<dbReference type="EMBL" id="CP136513">
    <property type="protein sequence ID" value="WOD19827.1"/>
    <property type="molecule type" value="Genomic_DNA"/>
</dbReference>
<keyword evidence="1" id="KW-1133">Transmembrane helix</keyword>
<feature type="transmembrane region" description="Helical" evidence="1">
    <location>
        <begin position="12"/>
        <end position="30"/>
    </location>
</feature>
<protein>
    <submittedName>
        <fullName evidence="2">Uncharacterized protein</fullName>
    </submittedName>
</protein>
<gene>
    <name evidence="2" type="ORF">RW095_26830</name>
</gene>
<evidence type="ECO:0000256" key="1">
    <source>
        <dbReference type="SAM" id="Phobius"/>
    </source>
</evidence>
<name>A0ABZ0ERK6_9BURK</name>
<proteinExistence type="predicted"/>
<accession>A0ABZ0ERK6</accession>